<keyword evidence="3" id="KW-1185">Reference proteome</keyword>
<evidence type="ECO:0000313" key="3">
    <source>
        <dbReference type="Proteomes" id="UP000013827"/>
    </source>
</evidence>
<sequence length="277" mass="29723">MEKTIAAKVASVGDAANQKLLKFVGGEGSIKSRVVKSVLSAATKYEVSAGGFQGSFDMLRLALRRSPIRLNVDDSELTYLLDTLVKLEALEVKSDTWKDAASTWMSVLELRRKIGVERGIAVIDCIAGDQKVLDALGAAKALFDIEGDAPPDVLARRPLSLRLQARLSKAAGGHIRANGYSYRKKINLELARIRRVRDLQMRGVALVGTAIAAALISTFNYLYSVADGVEPWWLPPAVVLGVLCVLLPAAAVLVYLHLLHKRNSAGSRLGGGLGHGA</sequence>
<dbReference type="Proteomes" id="UP000013827">
    <property type="component" value="Unassembled WGS sequence"/>
</dbReference>
<proteinExistence type="predicted"/>
<dbReference type="KEGG" id="ehx:EMIHUDRAFT_434132"/>
<reference evidence="2" key="2">
    <citation type="submission" date="2024-10" db="UniProtKB">
        <authorList>
            <consortium name="EnsemblProtists"/>
        </authorList>
    </citation>
    <scope>IDENTIFICATION</scope>
</reference>
<feature type="transmembrane region" description="Helical" evidence="1">
    <location>
        <begin position="232"/>
        <end position="258"/>
    </location>
</feature>
<protein>
    <submittedName>
        <fullName evidence="2">Uncharacterized protein</fullName>
    </submittedName>
</protein>
<dbReference type="PaxDb" id="2903-EOD33271"/>
<dbReference type="HOGENOM" id="CLU_1043676_0_0_1"/>
<dbReference type="EnsemblProtists" id="EOD33271">
    <property type="protein sequence ID" value="EOD33271"/>
    <property type="gene ID" value="EMIHUDRAFT_434132"/>
</dbReference>
<feature type="transmembrane region" description="Helical" evidence="1">
    <location>
        <begin position="204"/>
        <end position="226"/>
    </location>
</feature>
<keyword evidence="1" id="KW-1133">Transmembrane helix</keyword>
<keyword evidence="1" id="KW-0472">Membrane</keyword>
<dbReference type="RefSeq" id="XP_005785700.1">
    <property type="nucleotide sequence ID" value="XM_005785643.1"/>
</dbReference>
<evidence type="ECO:0000256" key="1">
    <source>
        <dbReference type="SAM" id="Phobius"/>
    </source>
</evidence>
<organism evidence="2 3">
    <name type="scientific">Emiliania huxleyi (strain CCMP1516)</name>
    <dbReference type="NCBI Taxonomy" id="280463"/>
    <lineage>
        <taxon>Eukaryota</taxon>
        <taxon>Haptista</taxon>
        <taxon>Haptophyta</taxon>
        <taxon>Prymnesiophyceae</taxon>
        <taxon>Isochrysidales</taxon>
        <taxon>Noelaerhabdaceae</taxon>
        <taxon>Emiliania</taxon>
    </lineage>
</organism>
<accession>A0A0D3KBY6</accession>
<reference evidence="3" key="1">
    <citation type="journal article" date="2013" name="Nature">
        <title>Pan genome of the phytoplankton Emiliania underpins its global distribution.</title>
        <authorList>
            <person name="Read B.A."/>
            <person name="Kegel J."/>
            <person name="Klute M.J."/>
            <person name="Kuo A."/>
            <person name="Lefebvre S.C."/>
            <person name="Maumus F."/>
            <person name="Mayer C."/>
            <person name="Miller J."/>
            <person name="Monier A."/>
            <person name="Salamov A."/>
            <person name="Young J."/>
            <person name="Aguilar M."/>
            <person name="Claverie J.M."/>
            <person name="Frickenhaus S."/>
            <person name="Gonzalez K."/>
            <person name="Herman E.K."/>
            <person name="Lin Y.C."/>
            <person name="Napier J."/>
            <person name="Ogata H."/>
            <person name="Sarno A.F."/>
            <person name="Shmutz J."/>
            <person name="Schroeder D."/>
            <person name="de Vargas C."/>
            <person name="Verret F."/>
            <person name="von Dassow P."/>
            <person name="Valentin K."/>
            <person name="Van de Peer Y."/>
            <person name="Wheeler G."/>
            <person name="Dacks J.B."/>
            <person name="Delwiche C.F."/>
            <person name="Dyhrman S.T."/>
            <person name="Glockner G."/>
            <person name="John U."/>
            <person name="Richards T."/>
            <person name="Worden A.Z."/>
            <person name="Zhang X."/>
            <person name="Grigoriev I.V."/>
            <person name="Allen A.E."/>
            <person name="Bidle K."/>
            <person name="Borodovsky M."/>
            <person name="Bowler C."/>
            <person name="Brownlee C."/>
            <person name="Cock J.M."/>
            <person name="Elias M."/>
            <person name="Gladyshev V.N."/>
            <person name="Groth M."/>
            <person name="Guda C."/>
            <person name="Hadaegh A."/>
            <person name="Iglesias-Rodriguez M.D."/>
            <person name="Jenkins J."/>
            <person name="Jones B.M."/>
            <person name="Lawson T."/>
            <person name="Leese F."/>
            <person name="Lindquist E."/>
            <person name="Lobanov A."/>
            <person name="Lomsadze A."/>
            <person name="Malik S.B."/>
            <person name="Marsh M.E."/>
            <person name="Mackinder L."/>
            <person name="Mock T."/>
            <person name="Mueller-Roeber B."/>
            <person name="Pagarete A."/>
            <person name="Parker M."/>
            <person name="Probert I."/>
            <person name="Quesneville H."/>
            <person name="Raines C."/>
            <person name="Rensing S.A."/>
            <person name="Riano-Pachon D.M."/>
            <person name="Richier S."/>
            <person name="Rokitta S."/>
            <person name="Shiraiwa Y."/>
            <person name="Soanes D.M."/>
            <person name="van der Giezen M."/>
            <person name="Wahlund T.M."/>
            <person name="Williams B."/>
            <person name="Wilson W."/>
            <person name="Wolfe G."/>
            <person name="Wurch L.L."/>
        </authorList>
    </citation>
    <scope>NUCLEOTIDE SEQUENCE</scope>
</reference>
<keyword evidence="1" id="KW-0812">Transmembrane</keyword>
<dbReference type="AlphaFoldDB" id="A0A0D3KBY6"/>
<evidence type="ECO:0000313" key="2">
    <source>
        <dbReference type="EnsemblProtists" id="EOD33271"/>
    </source>
</evidence>
<name>A0A0D3KBY6_EMIH1</name>
<dbReference type="GeneID" id="17278542"/>